<dbReference type="InParanoid" id="F5YAN0"/>
<dbReference type="HOGENOM" id="CLU_3012938_0_0_12"/>
<dbReference type="AlphaFoldDB" id="F5YAN0"/>
<protein>
    <submittedName>
        <fullName evidence="1">Uncharacterized protein</fullName>
    </submittedName>
</protein>
<reference evidence="2" key="1">
    <citation type="submission" date="2009-12" db="EMBL/GenBank/DDBJ databases">
        <title>Complete sequence of Treponema azotonutricium strain ZAS-9.</title>
        <authorList>
            <person name="Tetu S.G."/>
            <person name="Matson E."/>
            <person name="Ren Q."/>
            <person name="Seshadri R."/>
            <person name="Elbourne L."/>
            <person name="Hassan K.A."/>
            <person name="Durkin A."/>
            <person name="Radune D."/>
            <person name="Mohamoud Y."/>
            <person name="Shay R."/>
            <person name="Jin S."/>
            <person name="Zhang X."/>
            <person name="Lucey K."/>
            <person name="Ballor N.R."/>
            <person name="Ottesen E."/>
            <person name="Rosenthal R."/>
            <person name="Allen A."/>
            <person name="Leadbetter J.R."/>
            <person name="Paulsen I.T."/>
        </authorList>
    </citation>
    <scope>NUCLEOTIDE SEQUENCE [LARGE SCALE GENOMIC DNA]</scope>
    <source>
        <strain evidence="2">ATCC BAA-888 / DSM 13862 / ZAS-9</strain>
    </source>
</reference>
<evidence type="ECO:0000313" key="2">
    <source>
        <dbReference type="Proteomes" id="UP000009222"/>
    </source>
</evidence>
<dbReference type="STRING" id="545695.TREAZ_1975"/>
<gene>
    <name evidence="1" type="ordered locus">TREAZ_1975</name>
</gene>
<dbReference type="EMBL" id="CP001841">
    <property type="protein sequence ID" value="AEF82780.1"/>
    <property type="molecule type" value="Genomic_DNA"/>
</dbReference>
<organism evidence="1 2">
    <name type="scientific">Leadbettera azotonutricia (strain ATCC BAA-888 / DSM 13862 / ZAS-9)</name>
    <name type="common">Treponema azotonutricium</name>
    <dbReference type="NCBI Taxonomy" id="545695"/>
    <lineage>
        <taxon>Bacteria</taxon>
        <taxon>Pseudomonadati</taxon>
        <taxon>Spirochaetota</taxon>
        <taxon>Spirochaetia</taxon>
        <taxon>Spirochaetales</taxon>
        <taxon>Breznakiellaceae</taxon>
        <taxon>Leadbettera</taxon>
    </lineage>
</organism>
<reference evidence="1 2" key="2">
    <citation type="journal article" date="2011" name="ISME J.">
        <title>RNA-seq reveals cooperative metabolic interactions between two termite-gut spirochete species in co-culture.</title>
        <authorList>
            <person name="Rosenthal A.Z."/>
            <person name="Matson E.G."/>
            <person name="Eldar A."/>
            <person name="Leadbetter J.R."/>
        </authorList>
    </citation>
    <scope>NUCLEOTIDE SEQUENCE [LARGE SCALE GENOMIC DNA]</scope>
    <source>
        <strain evidence="2">ATCC BAA-888 / DSM 13862 / ZAS-9</strain>
    </source>
</reference>
<name>F5YAN0_LEAAZ</name>
<dbReference type="KEGG" id="taz:TREAZ_1975"/>
<dbReference type="Proteomes" id="UP000009222">
    <property type="component" value="Chromosome"/>
</dbReference>
<proteinExistence type="predicted"/>
<evidence type="ECO:0000313" key="1">
    <source>
        <dbReference type="EMBL" id="AEF82780.1"/>
    </source>
</evidence>
<accession>F5YAN0</accession>
<keyword evidence="2" id="KW-1185">Reference proteome</keyword>
<sequence length="56" mass="6271">MGKNSTFFCIVAANISCGFGLLEIWEKTDEFGANKQCSSIPDIKGFFDHCFLYNIV</sequence>